<name>A0ABR6CMZ5_9BACI</name>
<dbReference type="InterPro" id="IPR016181">
    <property type="entry name" value="Acyl_CoA_acyltransferase"/>
</dbReference>
<comment type="caution">
    <text evidence="3">The sequence shown here is derived from an EMBL/GenBank/DDBJ whole genome shotgun (WGS) entry which is preliminary data.</text>
</comment>
<dbReference type="Proteomes" id="UP000626697">
    <property type="component" value="Unassembled WGS sequence"/>
</dbReference>
<evidence type="ECO:0000259" key="2">
    <source>
        <dbReference type="PROSITE" id="PS51186"/>
    </source>
</evidence>
<dbReference type="RefSeq" id="WP_028390000.1">
    <property type="nucleotide sequence ID" value="NZ_JACJHX010000004.1"/>
</dbReference>
<dbReference type="PANTHER" id="PTHR13947">
    <property type="entry name" value="GNAT FAMILY N-ACETYLTRANSFERASE"/>
    <property type="match status" value="1"/>
</dbReference>
<dbReference type="PANTHER" id="PTHR13947:SF37">
    <property type="entry name" value="LD18367P"/>
    <property type="match status" value="1"/>
</dbReference>
<keyword evidence="4" id="KW-1185">Reference proteome</keyword>
<gene>
    <name evidence="3" type="ORF">HNP81_001692</name>
</gene>
<feature type="domain" description="N-acetyltransferase" evidence="2">
    <location>
        <begin position="5"/>
        <end position="169"/>
    </location>
</feature>
<protein>
    <submittedName>
        <fullName evidence="3">GNAT superfamily N-acetyltransferase</fullName>
    </submittedName>
</protein>
<sequence length="169" mass="19673">MLKQIVIEELKEEDKETVRRVLVESYEQYEPDYTDPQVWKDYRESIVASIDNPNVDKILVAKSGQEVLGSLQLFLSSEDAYQKPELLIFSPIIRLLGVHPEARGRGVAQELIRASVSYAKIKGASQLYLHTSDKMPKAIRLYEWFGFKRDHTKEFQNHDIQVKCYRLDL</sequence>
<keyword evidence="1" id="KW-0808">Transferase</keyword>
<dbReference type="InterPro" id="IPR050769">
    <property type="entry name" value="NAT_camello-type"/>
</dbReference>
<organism evidence="3 4">
    <name type="scientific">Peribacillus huizhouensis</name>
    <dbReference type="NCBI Taxonomy" id="1501239"/>
    <lineage>
        <taxon>Bacteria</taxon>
        <taxon>Bacillati</taxon>
        <taxon>Bacillota</taxon>
        <taxon>Bacilli</taxon>
        <taxon>Bacillales</taxon>
        <taxon>Bacillaceae</taxon>
        <taxon>Peribacillus</taxon>
    </lineage>
</organism>
<dbReference type="InterPro" id="IPR000182">
    <property type="entry name" value="GNAT_dom"/>
</dbReference>
<dbReference type="SUPFAM" id="SSF55729">
    <property type="entry name" value="Acyl-CoA N-acyltransferases (Nat)"/>
    <property type="match status" value="1"/>
</dbReference>
<dbReference type="CDD" id="cd04301">
    <property type="entry name" value="NAT_SF"/>
    <property type="match status" value="1"/>
</dbReference>
<proteinExistence type="predicted"/>
<dbReference type="Pfam" id="PF00583">
    <property type="entry name" value="Acetyltransf_1"/>
    <property type="match status" value="1"/>
</dbReference>
<reference evidence="3 4" key="1">
    <citation type="submission" date="2020-08" db="EMBL/GenBank/DDBJ databases">
        <title>Genomic Encyclopedia of Type Strains, Phase IV (KMG-IV): sequencing the most valuable type-strain genomes for metagenomic binning, comparative biology and taxonomic classification.</title>
        <authorList>
            <person name="Goeker M."/>
        </authorList>
    </citation>
    <scope>NUCLEOTIDE SEQUENCE [LARGE SCALE GENOMIC DNA]</scope>
    <source>
        <strain evidence="3 4">DSM 105481</strain>
    </source>
</reference>
<dbReference type="EMBL" id="JACJHX010000004">
    <property type="protein sequence ID" value="MBA9026407.1"/>
    <property type="molecule type" value="Genomic_DNA"/>
</dbReference>
<dbReference type="Gene3D" id="3.40.630.30">
    <property type="match status" value="1"/>
</dbReference>
<evidence type="ECO:0000313" key="4">
    <source>
        <dbReference type="Proteomes" id="UP000626697"/>
    </source>
</evidence>
<accession>A0ABR6CMZ5</accession>
<evidence type="ECO:0000256" key="1">
    <source>
        <dbReference type="ARBA" id="ARBA00022679"/>
    </source>
</evidence>
<evidence type="ECO:0000313" key="3">
    <source>
        <dbReference type="EMBL" id="MBA9026407.1"/>
    </source>
</evidence>
<dbReference type="PROSITE" id="PS51186">
    <property type="entry name" value="GNAT"/>
    <property type="match status" value="1"/>
</dbReference>